<keyword evidence="6 12" id="KW-0698">rRNA processing</keyword>
<proteinExistence type="inferred from homology"/>
<sequence>MAIPRFFCAAALASNTTVKLAPELAHHAIRVLRLKPDSDIVLFNGLGGQYPATLHIEGKNGFASLGEHEPIEAELDGDITLVQGIPAGDKMDWIIEKAVELGARRLVPITAQRSVLQLSGERLHKRMQHWRRIAQSASEQCGRNRIMEIAEPATLRDYLAGRRDDADDILFCHPASPHTLAQAMSSMQDRVTLLVGPEGGWSGDEQTLVERHGLTAVSFGKRVLRTETAGLALIAAISALRGWD</sequence>
<dbReference type="InterPro" id="IPR006700">
    <property type="entry name" value="RsmE"/>
</dbReference>
<feature type="domain" description="Ribosomal RNA small subunit methyltransferase E PUA-like" evidence="14">
    <location>
        <begin position="23"/>
        <end position="60"/>
    </location>
</feature>
<dbReference type="AlphaFoldDB" id="A0A2N4U0I3"/>
<dbReference type="InterPro" id="IPR015947">
    <property type="entry name" value="PUA-like_sf"/>
</dbReference>
<evidence type="ECO:0000256" key="10">
    <source>
        <dbReference type="ARBA" id="ARBA00025699"/>
    </source>
</evidence>
<evidence type="ECO:0000256" key="11">
    <source>
        <dbReference type="ARBA" id="ARBA00047944"/>
    </source>
</evidence>
<dbReference type="RefSeq" id="WP_102075312.1">
    <property type="nucleotide sequence ID" value="NZ_PDNW01000019.1"/>
</dbReference>
<keyword evidence="5 12" id="KW-0963">Cytoplasm</keyword>
<organism evidence="15 16">
    <name type="scientific">Pollutimonas subterranea</name>
    <dbReference type="NCBI Taxonomy" id="2045210"/>
    <lineage>
        <taxon>Bacteria</taxon>
        <taxon>Pseudomonadati</taxon>
        <taxon>Pseudomonadota</taxon>
        <taxon>Betaproteobacteria</taxon>
        <taxon>Burkholderiales</taxon>
        <taxon>Alcaligenaceae</taxon>
        <taxon>Pollutimonas</taxon>
    </lineage>
</organism>
<gene>
    <name evidence="15" type="ORF">CR159_17780</name>
</gene>
<keyword evidence="7 12" id="KW-0489">Methyltransferase</keyword>
<dbReference type="PANTHER" id="PTHR30027">
    <property type="entry name" value="RIBOSOMAL RNA SMALL SUBUNIT METHYLTRANSFERASE E"/>
    <property type="match status" value="1"/>
</dbReference>
<dbReference type="NCBIfam" id="NF008692">
    <property type="entry name" value="PRK11713.1-5"/>
    <property type="match status" value="1"/>
</dbReference>
<evidence type="ECO:0000256" key="4">
    <source>
        <dbReference type="ARBA" id="ARBA00013673"/>
    </source>
</evidence>
<dbReference type="Pfam" id="PF20260">
    <property type="entry name" value="PUA_4"/>
    <property type="match status" value="1"/>
</dbReference>
<dbReference type="SUPFAM" id="SSF88697">
    <property type="entry name" value="PUA domain-like"/>
    <property type="match status" value="1"/>
</dbReference>
<evidence type="ECO:0000256" key="8">
    <source>
        <dbReference type="ARBA" id="ARBA00022679"/>
    </source>
</evidence>
<keyword evidence="8 12" id="KW-0808">Transferase</keyword>
<reference evidence="15 16" key="1">
    <citation type="submission" date="2017-10" db="EMBL/GenBank/DDBJ databases">
        <title>Two draft genome sequences of Pusillimonas sp. strains isolated from a nitrate- and radionuclide-contaminated groundwater in Russia.</title>
        <authorList>
            <person name="Grouzdev D.S."/>
            <person name="Tourova T.P."/>
            <person name="Goeva M.A."/>
            <person name="Babich T.L."/>
            <person name="Sokolova D.S."/>
            <person name="Abdullin R."/>
            <person name="Poltaraus A.B."/>
            <person name="Toshchakov S.V."/>
            <person name="Nazina T.N."/>
        </authorList>
    </citation>
    <scope>NUCLEOTIDE SEQUENCE [LARGE SCALE GENOMIC DNA]</scope>
    <source>
        <strain evidence="15 16">JR1/69-3-13</strain>
    </source>
</reference>
<dbReference type="Pfam" id="PF04452">
    <property type="entry name" value="Methyltrans_RNA"/>
    <property type="match status" value="1"/>
</dbReference>
<feature type="domain" description="Ribosomal RNA small subunit methyltransferase E methyltransferase" evidence="13">
    <location>
        <begin position="77"/>
        <end position="238"/>
    </location>
</feature>
<dbReference type="InterPro" id="IPR029028">
    <property type="entry name" value="Alpha/beta_knot_MTases"/>
</dbReference>
<comment type="catalytic activity">
    <reaction evidence="11 12">
        <text>uridine(1498) in 16S rRNA + S-adenosyl-L-methionine = N(3)-methyluridine(1498) in 16S rRNA + S-adenosyl-L-homocysteine + H(+)</text>
        <dbReference type="Rhea" id="RHEA:42920"/>
        <dbReference type="Rhea" id="RHEA-COMP:10283"/>
        <dbReference type="Rhea" id="RHEA-COMP:10284"/>
        <dbReference type="ChEBI" id="CHEBI:15378"/>
        <dbReference type="ChEBI" id="CHEBI:57856"/>
        <dbReference type="ChEBI" id="CHEBI:59789"/>
        <dbReference type="ChEBI" id="CHEBI:65315"/>
        <dbReference type="ChEBI" id="CHEBI:74502"/>
        <dbReference type="EC" id="2.1.1.193"/>
    </reaction>
</comment>
<dbReference type="OrthoDB" id="9815641at2"/>
<dbReference type="EC" id="2.1.1.193" evidence="3 12"/>
<keyword evidence="9 12" id="KW-0949">S-adenosyl-L-methionine</keyword>
<evidence type="ECO:0000259" key="14">
    <source>
        <dbReference type="Pfam" id="PF20260"/>
    </source>
</evidence>
<evidence type="ECO:0000256" key="6">
    <source>
        <dbReference type="ARBA" id="ARBA00022552"/>
    </source>
</evidence>
<dbReference type="EMBL" id="PDNW01000019">
    <property type="protein sequence ID" value="PLC48529.1"/>
    <property type="molecule type" value="Genomic_DNA"/>
</dbReference>
<keyword evidence="16" id="KW-1185">Reference proteome</keyword>
<accession>A0A2N4U0I3</accession>
<evidence type="ECO:0000256" key="3">
    <source>
        <dbReference type="ARBA" id="ARBA00012328"/>
    </source>
</evidence>
<evidence type="ECO:0000313" key="15">
    <source>
        <dbReference type="EMBL" id="PLC48529.1"/>
    </source>
</evidence>
<protein>
    <recommendedName>
        <fullName evidence="4 12">Ribosomal RNA small subunit methyltransferase E</fullName>
        <ecNumber evidence="3 12">2.1.1.193</ecNumber>
    </recommendedName>
</protein>
<evidence type="ECO:0000259" key="13">
    <source>
        <dbReference type="Pfam" id="PF04452"/>
    </source>
</evidence>
<evidence type="ECO:0000256" key="2">
    <source>
        <dbReference type="ARBA" id="ARBA00005528"/>
    </source>
</evidence>
<dbReference type="InterPro" id="IPR046887">
    <property type="entry name" value="RsmE_PUA-like"/>
</dbReference>
<dbReference type="PIRSF" id="PIRSF015601">
    <property type="entry name" value="MTase_slr0722"/>
    <property type="match status" value="1"/>
</dbReference>
<comment type="subcellular location">
    <subcellularLocation>
        <location evidence="1 12">Cytoplasm</location>
    </subcellularLocation>
</comment>
<dbReference type="CDD" id="cd18084">
    <property type="entry name" value="RsmE-like"/>
    <property type="match status" value="1"/>
</dbReference>
<dbReference type="Gene3D" id="3.40.1280.10">
    <property type="match status" value="1"/>
</dbReference>
<dbReference type="GO" id="GO:0070475">
    <property type="term" value="P:rRNA base methylation"/>
    <property type="evidence" value="ECO:0007669"/>
    <property type="project" value="TreeGrafter"/>
</dbReference>
<dbReference type="Gene3D" id="2.40.240.20">
    <property type="entry name" value="Hypothetical PUA domain-like, domain 1"/>
    <property type="match status" value="1"/>
</dbReference>
<dbReference type="Proteomes" id="UP000234190">
    <property type="component" value="Unassembled WGS sequence"/>
</dbReference>
<evidence type="ECO:0000256" key="1">
    <source>
        <dbReference type="ARBA" id="ARBA00004496"/>
    </source>
</evidence>
<evidence type="ECO:0000256" key="5">
    <source>
        <dbReference type="ARBA" id="ARBA00022490"/>
    </source>
</evidence>
<dbReference type="InterPro" id="IPR029026">
    <property type="entry name" value="tRNA_m1G_MTases_N"/>
</dbReference>
<evidence type="ECO:0000313" key="16">
    <source>
        <dbReference type="Proteomes" id="UP000234190"/>
    </source>
</evidence>
<dbReference type="SUPFAM" id="SSF75217">
    <property type="entry name" value="alpha/beta knot"/>
    <property type="match status" value="1"/>
</dbReference>
<comment type="similarity">
    <text evidence="2 12">Belongs to the RNA methyltransferase RsmE family.</text>
</comment>
<dbReference type="InterPro" id="IPR046886">
    <property type="entry name" value="RsmE_MTase_dom"/>
</dbReference>
<dbReference type="GO" id="GO:0005737">
    <property type="term" value="C:cytoplasm"/>
    <property type="evidence" value="ECO:0007669"/>
    <property type="project" value="UniProtKB-SubCell"/>
</dbReference>
<name>A0A2N4U0I3_9BURK</name>
<dbReference type="PANTHER" id="PTHR30027:SF3">
    <property type="entry name" value="16S RRNA (URACIL(1498)-N(3))-METHYLTRANSFERASE"/>
    <property type="match status" value="1"/>
</dbReference>
<comment type="function">
    <text evidence="10 12">Specifically methylates the N3 position of the uracil ring of uridine 1498 (m3U1498) in 16S rRNA. Acts on the fully assembled 30S ribosomal subunit.</text>
</comment>
<dbReference type="GO" id="GO:0070042">
    <property type="term" value="F:rRNA (uridine-N3-)-methyltransferase activity"/>
    <property type="evidence" value="ECO:0007669"/>
    <property type="project" value="TreeGrafter"/>
</dbReference>
<evidence type="ECO:0000256" key="9">
    <source>
        <dbReference type="ARBA" id="ARBA00022691"/>
    </source>
</evidence>
<comment type="caution">
    <text evidence="15">The sequence shown here is derived from an EMBL/GenBank/DDBJ whole genome shotgun (WGS) entry which is preliminary data.</text>
</comment>
<dbReference type="NCBIfam" id="TIGR00046">
    <property type="entry name" value="RsmE family RNA methyltransferase"/>
    <property type="match status" value="1"/>
</dbReference>
<evidence type="ECO:0000256" key="12">
    <source>
        <dbReference type="PIRNR" id="PIRNR015601"/>
    </source>
</evidence>
<evidence type="ECO:0000256" key="7">
    <source>
        <dbReference type="ARBA" id="ARBA00022603"/>
    </source>
</evidence>